<name>A0A939M725_9BRAD</name>
<dbReference type="EMBL" id="JAGEMI010000001">
    <property type="protein sequence ID" value="MBO1864291.1"/>
    <property type="molecule type" value="Genomic_DNA"/>
</dbReference>
<dbReference type="Pfam" id="PF13472">
    <property type="entry name" value="Lipase_GDSL_2"/>
    <property type="match status" value="1"/>
</dbReference>
<sequence length="407" mass="43965">MPIFVQLRLYGKSRLICQRHLDQFRAGADQRWLDSDNSGSLGRRSHCGGRYSSQLSQFQRSGTIMVMMALASQRMSVTGGGSEYPPVPGLYLANDPLIAYTDCVAPSYIVGFMRFQRPINDAGSDYQYCMPGARQRFRSNAASVAVQLRWNGLVTRTDSRNLIGHIFVDGVFNSSFQTPGSINQVVTSTVTINMGSAADRLYEIILPYADGVEFGPIQVTPPSVITAAASRTGRLLVPYGDSITQGFSGTDLRRTWPFMLAQNRGFRCLNMGYGGRVVVPSDGTACVNLAPDLMIVMTGTNEYLSQIPVANYQSNLTGFLQAVHAINRTVPVYLCGTIYNAASLPIPLTSYANVAGTVIGALGYPQLIGVDRATLITNPGTQMSPDGTHPNDVGEAQMVTGWSAAIA</sequence>
<dbReference type="SUPFAM" id="SSF52266">
    <property type="entry name" value="SGNH hydrolase"/>
    <property type="match status" value="1"/>
</dbReference>
<comment type="caution">
    <text evidence="2">The sequence shown here is derived from an EMBL/GenBank/DDBJ whole genome shotgun (WGS) entry which is preliminary data.</text>
</comment>
<dbReference type="Gene3D" id="3.40.50.1110">
    <property type="entry name" value="SGNH hydrolase"/>
    <property type="match status" value="1"/>
</dbReference>
<dbReference type="GO" id="GO:0016788">
    <property type="term" value="F:hydrolase activity, acting on ester bonds"/>
    <property type="evidence" value="ECO:0007669"/>
    <property type="project" value="UniProtKB-ARBA"/>
</dbReference>
<protein>
    <submittedName>
        <fullName evidence="2">SGNH/GDSL hydrolase family protein</fullName>
    </submittedName>
</protein>
<dbReference type="InterPro" id="IPR013830">
    <property type="entry name" value="SGNH_hydro"/>
</dbReference>
<keyword evidence="2" id="KW-0378">Hydrolase</keyword>
<dbReference type="InterPro" id="IPR036514">
    <property type="entry name" value="SGNH_hydro_sf"/>
</dbReference>
<dbReference type="AlphaFoldDB" id="A0A939M725"/>
<reference evidence="2" key="1">
    <citation type="submission" date="2021-03" db="EMBL/GenBank/DDBJ databases">
        <title>Whole Genome Sequence of Bradyrhizobium sp. Strain 144S4.</title>
        <authorList>
            <person name="Bromfield E.S.P."/>
            <person name="Cloutier S."/>
        </authorList>
    </citation>
    <scope>NUCLEOTIDE SEQUENCE [LARGE SCALE GENOMIC DNA]</scope>
    <source>
        <strain evidence="2">144S4</strain>
    </source>
</reference>
<feature type="domain" description="SGNH hydrolase-type esterase" evidence="1">
    <location>
        <begin position="239"/>
        <end position="395"/>
    </location>
</feature>
<evidence type="ECO:0000259" key="1">
    <source>
        <dbReference type="Pfam" id="PF13472"/>
    </source>
</evidence>
<evidence type="ECO:0000313" key="2">
    <source>
        <dbReference type="EMBL" id="MBO1864291.1"/>
    </source>
</evidence>
<accession>A0A939M725</accession>
<gene>
    <name evidence="2" type="ORF">J4G43_26200</name>
</gene>
<proteinExistence type="predicted"/>
<dbReference type="CDD" id="cd00229">
    <property type="entry name" value="SGNH_hydrolase"/>
    <property type="match status" value="1"/>
</dbReference>
<organism evidence="2">
    <name type="scientific">Bradyrhizobium barranii subsp. barranii</name>
    <dbReference type="NCBI Taxonomy" id="2823807"/>
    <lineage>
        <taxon>Bacteria</taxon>
        <taxon>Pseudomonadati</taxon>
        <taxon>Pseudomonadota</taxon>
        <taxon>Alphaproteobacteria</taxon>
        <taxon>Hyphomicrobiales</taxon>
        <taxon>Nitrobacteraceae</taxon>
        <taxon>Bradyrhizobium</taxon>
        <taxon>Bradyrhizobium barranii</taxon>
    </lineage>
</organism>